<dbReference type="InterPro" id="IPR001041">
    <property type="entry name" value="2Fe-2S_ferredoxin-type"/>
</dbReference>
<dbReference type="Proteomes" id="UP000215086">
    <property type="component" value="Chromosome"/>
</dbReference>
<dbReference type="SMART" id="SM00902">
    <property type="entry name" value="Fe_hyd_SSU"/>
    <property type="match status" value="1"/>
</dbReference>
<dbReference type="Gene3D" id="4.10.260.20">
    <property type="entry name" value="Iron hydrogenase, small subunit"/>
    <property type="match status" value="1"/>
</dbReference>
<dbReference type="EC" id="1.12.7.2" evidence="12"/>
<evidence type="ECO:0000256" key="8">
    <source>
        <dbReference type="ARBA" id="ARBA00023014"/>
    </source>
</evidence>
<keyword evidence="3" id="KW-0001">2Fe-2S</keyword>
<evidence type="ECO:0000313" key="13">
    <source>
        <dbReference type="Proteomes" id="UP000215086"/>
    </source>
</evidence>
<dbReference type="SMART" id="SM00929">
    <property type="entry name" value="NADH-G_4Fe-4S_3"/>
    <property type="match status" value="1"/>
</dbReference>
<dbReference type="GO" id="GO:0008901">
    <property type="term" value="F:ferredoxin hydrogenase activity"/>
    <property type="evidence" value="ECO:0007669"/>
    <property type="project" value="UniProtKB-EC"/>
</dbReference>
<name>A0A286RKG8_9BACT</name>
<gene>
    <name evidence="12" type="ORF">THTE_3843</name>
</gene>
<feature type="domain" description="4Fe-4S ferredoxin-type" evidence="10">
    <location>
        <begin position="187"/>
        <end position="216"/>
    </location>
</feature>
<evidence type="ECO:0000256" key="7">
    <source>
        <dbReference type="ARBA" id="ARBA00023004"/>
    </source>
</evidence>
<evidence type="ECO:0000256" key="6">
    <source>
        <dbReference type="ARBA" id="ARBA00023002"/>
    </source>
</evidence>
<dbReference type="PROSITE" id="PS51085">
    <property type="entry name" value="2FE2S_FER_2"/>
    <property type="match status" value="1"/>
</dbReference>
<evidence type="ECO:0000256" key="5">
    <source>
        <dbReference type="ARBA" id="ARBA00022737"/>
    </source>
</evidence>
<dbReference type="SUPFAM" id="SSF54862">
    <property type="entry name" value="4Fe-4S ferredoxins"/>
    <property type="match status" value="1"/>
</dbReference>
<accession>A0A286RKG8</accession>
<dbReference type="SUPFAM" id="SSF54292">
    <property type="entry name" value="2Fe-2S ferredoxin-like"/>
    <property type="match status" value="1"/>
</dbReference>
<protein>
    <submittedName>
        <fullName evidence="12">Periplasmic [Fe] hydrogenase large subunit</fullName>
        <ecNumber evidence="12">1.12.7.2</ecNumber>
    </submittedName>
</protein>
<dbReference type="InterPro" id="IPR017900">
    <property type="entry name" value="4Fe4S_Fe_S_CS"/>
</dbReference>
<dbReference type="Gene3D" id="3.30.70.20">
    <property type="match status" value="1"/>
</dbReference>
<feature type="domain" description="4Fe-4S ferredoxin-type" evidence="10">
    <location>
        <begin position="144"/>
        <end position="175"/>
    </location>
</feature>
<dbReference type="GO" id="GO:0016020">
    <property type="term" value="C:membrane"/>
    <property type="evidence" value="ECO:0007669"/>
    <property type="project" value="InterPro"/>
</dbReference>
<dbReference type="InterPro" id="IPR050340">
    <property type="entry name" value="Cytosolic_Fe-S_CAF"/>
</dbReference>
<dbReference type="NCBIfam" id="TIGR02512">
    <property type="entry name" value="FeFe_hydrog_A"/>
    <property type="match status" value="1"/>
</dbReference>
<dbReference type="KEGG" id="ttf:THTE_3843"/>
<keyword evidence="13" id="KW-1185">Reference proteome</keyword>
<keyword evidence="8" id="KW-0411">Iron-sulfur</keyword>
<evidence type="ECO:0000256" key="3">
    <source>
        <dbReference type="ARBA" id="ARBA00022714"/>
    </source>
</evidence>
<dbReference type="GO" id="GO:0008137">
    <property type="term" value="F:NADH dehydrogenase (ubiquinone) activity"/>
    <property type="evidence" value="ECO:0007669"/>
    <property type="project" value="InterPro"/>
</dbReference>
<keyword evidence="5" id="KW-0677">Repeat</keyword>
<dbReference type="GO" id="GO:0005506">
    <property type="term" value="F:iron ion binding"/>
    <property type="evidence" value="ECO:0007669"/>
    <property type="project" value="InterPro"/>
</dbReference>
<evidence type="ECO:0000256" key="1">
    <source>
        <dbReference type="ARBA" id="ARBA00001966"/>
    </source>
</evidence>
<evidence type="ECO:0000256" key="2">
    <source>
        <dbReference type="ARBA" id="ARBA00022485"/>
    </source>
</evidence>
<proteinExistence type="predicted"/>
<dbReference type="GO" id="GO:0051537">
    <property type="term" value="F:2 iron, 2 sulfur cluster binding"/>
    <property type="evidence" value="ECO:0007669"/>
    <property type="project" value="UniProtKB-KW"/>
</dbReference>
<dbReference type="InterPro" id="IPR049830">
    <property type="entry name" value="HndD"/>
</dbReference>
<dbReference type="CDD" id="cd00207">
    <property type="entry name" value="fer2"/>
    <property type="match status" value="1"/>
</dbReference>
<dbReference type="GO" id="GO:0042773">
    <property type="term" value="P:ATP synthesis coupled electron transport"/>
    <property type="evidence" value="ECO:0007669"/>
    <property type="project" value="InterPro"/>
</dbReference>
<keyword evidence="2" id="KW-0004">4Fe-4S</keyword>
<dbReference type="InterPro" id="IPR000283">
    <property type="entry name" value="NADH_UbQ_OxRdtase_75kDa_su_CS"/>
</dbReference>
<feature type="domain" description="4Fe-4S His(Cys)3-ligated-type" evidence="11">
    <location>
        <begin position="85"/>
        <end position="124"/>
    </location>
</feature>
<dbReference type="RefSeq" id="WP_095416226.1">
    <property type="nucleotide sequence ID" value="NZ_CP018477.1"/>
</dbReference>
<evidence type="ECO:0000259" key="11">
    <source>
        <dbReference type="PROSITE" id="PS51839"/>
    </source>
</evidence>
<keyword evidence="7" id="KW-0408">Iron</keyword>
<reference evidence="12 13" key="1">
    <citation type="journal article" name="Front. Microbiol.">
        <title>Sugar Metabolism of the First Thermophilic Planctomycete Thermogutta terrifontis: Comparative Genomic and Transcriptomic Approaches.</title>
        <authorList>
            <person name="Elcheninov A.G."/>
            <person name="Menzel P."/>
            <person name="Gudbergsdottir S.R."/>
            <person name="Slesarev A.I."/>
            <person name="Kadnikov V.V."/>
            <person name="Krogh A."/>
            <person name="Bonch-Osmolovskaya E.A."/>
            <person name="Peng X."/>
            <person name="Kublanov I.V."/>
        </authorList>
    </citation>
    <scope>NUCLEOTIDE SEQUENCE [LARGE SCALE GENOMIC DNA]</scope>
    <source>
        <strain evidence="12 13">R1</strain>
    </source>
</reference>
<dbReference type="Gene3D" id="3.40.950.10">
    <property type="entry name" value="Fe-only Hydrogenase (Larger Subunit), Chain L, domain 3"/>
    <property type="match status" value="1"/>
</dbReference>
<feature type="domain" description="2Fe-2S ferredoxin-type" evidence="9">
    <location>
        <begin position="7"/>
        <end position="85"/>
    </location>
</feature>
<dbReference type="EMBL" id="CP018477">
    <property type="protein sequence ID" value="ASV76444.1"/>
    <property type="molecule type" value="Genomic_DNA"/>
</dbReference>
<evidence type="ECO:0000259" key="9">
    <source>
        <dbReference type="PROSITE" id="PS51085"/>
    </source>
</evidence>
<dbReference type="PANTHER" id="PTHR11615">
    <property type="entry name" value="NITRATE, FORMATE, IRON DEHYDROGENASE"/>
    <property type="match status" value="1"/>
</dbReference>
<dbReference type="InterPro" id="IPR036010">
    <property type="entry name" value="2Fe-2S_ferredoxin-like_sf"/>
</dbReference>
<keyword evidence="6 12" id="KW-0560">Oxidoreductase</keyword>
<dbReference type="InterPro" id="IPR017896">
    <property type="entry name" value="4Fe4S_Fe-S-bd"/>
</dbReference>
<dbReference type="OrthoDB" id="9803192at2"/>
<dbReference type="PROSITE" id="PS00641">
    <property type="entry name" value="COMPLEX1_75K_1"/>
    <property type="match status" value="1"/>
</dbReference>
<evidence type="ECO:0000259" key="10">
    <source>
        <dbReference type="PROSITE" id="PS51379"/>
    </source>
</evidence>
<dbReference type="GO" id="GO:0051539">
    <property type="term" value="F:4 iron, 4 sulfur cluster binding"/>
    <property type="evidence" value="ECO:0007669"/>
    <property type="project" value="UniProtKB-KW"/>
</dbReference>
<dbReference type="Gene3D" id="3.10.20.740">
    <property type="match status" value="1"/>
</dbReference>
<dbReference type="Pfam" id="PF13510">
    <property type="entry name" value="Fer2_4"/>
    <property type="match status" value="1"/>
</dbReference>
<dbReference type="Pfam" id="PF02256">
    <property type="entry name" value="Fe_hyd_SSU"/>
    <property type="match status" value="1"/>
</dbReference>
<sequence>MMAKRPKQISVTIDDTPVKVPEGTTIMQAAEKIGIRIPRLCYHPDLSLAGACRVCVVEVEGLPGYVASCSLPVWEGMVIRTNSPEIRQARRDIVELILDNHPMDCQTCERDGNCELQNLAYSLGVRERLFAGRRKEFPIDDSSVAVVRNPNKCILCGRCIRVCAEIQGVYNLSQHGRGFTTVVGPAHLANMDDSVCIQCGQCINVCPTAAFLEKSSTDIVWEALANPDLHVVVQTAPSIRAAIGEGFGYPPGTPCTGKMITALRLLGFDAVFDTDLGADLTIVEEAHEFLTRLESGGPLPMITSCSPGWINFLEKFYPELIPHASTCKSPMSMLSTLAKTYYAERKGIPPEKIFMVAVMPCVAKKFEAQRPEHRMPNGRPYTDAVLTTRELIWMIKCYGIDFTKLPDGEFDAPLGIASGAGDIFGTTGGVMEATLRAAARILTGKKPDRLEFTEVRAVEGLRDTYVAIGERNLHVAVANGLNNAKEILNKVVSGEDHYDIIEVMACPGGCIGGGGQPYPPEGYHILDPALLRKRASALYAIDSAKQLRESYENPALEELYETYLGSPGSTRAHQLLHTSYRPRLPRGIR</sequence>
<dbReference type="Pfam" id="PF02906">
    <property type="entry name" value="Fe_hyd_lg_C"/>
    <property type="match status" value="1"/>
</dbReference>
<dbReference type="FunFam" id="3.10.20.740:FF:000005">
    <property type="entry name" value="NADH:ubiquinone oxidoreductase subunit"/>
    <property type="match status" value="1"/>
</dbReference>
<dbReference type="Pfam" id="PF12838">
    <property type="entry name" value="Fer4_7"/>
    <property type="match status" value="1"/>
</dbReference>
<dbReference type="Gene3D" id="3.40.50.1780">
    <property type="match status" value="1"/>
</dbReference>
<dbReference type="AlphaFoldDB" id="A0A286RKG8"/>
<dbReference type="InterPro" id="IPR036991">
    <property type="entry name" value="Fe_hydrogenase_ssu_sf"/>
</dbReference>
<dbReference type="PROSITE" id="PS51379">
    <property type="entry name" value="4FE4S_FER_2"/>
    <property type="match status" value="2"/>
</dbReference>
<dbReference type="Pfam" id="PF10588">
    <property type="entry name" value="NADH-G_4Fe-4S_3"/>
    <property type="match status" value="1"/>
</dbReference>
<dbReference type="InterPro" id="IPR009016">
    <property type="entry name" value="Fe_hydrogenase"/>
</dbReference>
<evidence type="ECO:0000256" key="4">
    <source>
        <dbReference type="ARBA" id="ARBA00022723"/>
    </source>
</evidence>
<dbReference type="InterPro" id="IPR019574">
    <property type="entry name" value="NADH_UbQ_OxRdtase_Gsu_4Fe4S-bd"/>
</dbReference>
<dbReference type="PROSITE" id="PS51839">
    <property type="entry name" value="4FE4S_HC3"/>
    <property type="match status" value="1"/>
</dbReference>
<comment type="cofactor">
    <cofactor evidence="1">
        <name>[4Fe-4S] cluster</name>
        <dbReference type="ChEBI" id="CHEBI:49883"/>
    </cofactor>
</comment>
<evidence type="ECO:0000313" key="12">
    <source>
        <dbReference type="EMBL" id="ASV76444.1"/>
    </source>
</evidence>
<dbReference type="NCBIfam" id="NF040763">
    <property type="entry name" value="FeFe_hydrog_A6"/>
    <property type="match status" value="1"/>
</dbReference>
<organism evidence="12 13">
    <name type="scientific">Thermogutta terrifontis</name>
    <dbReference type="NCBI Taxonomy" id="1331910"/>
    <lineage>
        <taxon>Bacteria</taxon>
        <taxon>Pseudomonadati</taxon>
        <taxon>Planctomycetota</taxon>
        <taxon>Planctomycetia</taxon>
        <taxon>Pirellulales</taxon>
        <taxon>Thermoguttaceae</taxon>
        <taxon>Thermogutta</taxon>
    </lineage>
</organism>
<dbReference type="PROSITE" id="PS00198">
    <property type="entry name" value="4FE4S_FER_1"/>
    <property type="match status" value="1"/>
</dbReference>
<dbReference type="InterPro" id="IPR004108">
    <property type="entry name" value="Fe_hydrogenase_lsu_C"/>
</dbReference>
<dbReference type="FunFam" id="3.30.70.20:FF:000035">
    <property type="entry name" value="Iron hydrogenase 1"/>
    <property type="match status" value="1"/>
</dbReference>
<keyword evidence="4" id="KW-0479">Metal-binding</keyword>
<dbReference type="SUPFAM" id="SSF53920">
    <property type="entry name" value="Fe-only hydrogenase"/>
    <property type="match status" value="1"/>
</dbReference>
<dbReference type="InterPro" id="IPR013352">
    <property type="entry name" value="Fe_hydrogenase_subset"/>
</dbReference>
<dbReference type="InterPro" id="IPR003149">
    <property type="entry name" value="Fe_hydrogenase_ssu"/>
</dbReference>